<evidence type="ECO:0000259" key="3">
    <source>
        <dbReference type="SMART" id="SM00822"/>
    </source>
</evidence>
<dbReference type="SMART" id="SM00822">
    <property type="entry name" value="PKS_KR"/>
    <property type="match status" value="1"/>
</dbReference>
<dbReference type="PRINTS" id="PR00080">
    <property type="entry name" value="SDRFAMILY"/>
</dbReference>
<dbReference type="Proteomes" id="UP000264006">
    <property type="component" value="Chromosome"/>
</dbReference>
<proteinExistence type="inferred from homology"/>
<dbReference type="EMBL" id="CP031165">
    <property type="protein sequence ID" value="AXV09631.1"/>
    <property type="molecule type" value="Genomic_DNA"/>
</dbReference>
<dbReference type="GO" id="GO:0016491">
    <property type="term" value="F:oxidoreductase activity"/>
    <property type="evidence" value="ECO:0007669"/>
    <property type="project" value="TreeGrafter"/>
</dbReference>
<evidence type="ECO:0000256" key="2">
    <source>
        <dbReference type="RuleBase" id="RU000363"/>
    </source>
</evidence>
<evidence type="ECO:0000313" key="5">
    <source>
        <dbReference type="Proteomes" id="UP000264006"/>
    </source>
</evidence>
<reference evidence="4 5" key="1">
    <citation type="submission" date="2018-09" db="EMBL/GenBank/DDBJ databases">
        <title>Complete genome sequence of Euzebya sp. DY32-46 isolated from seawater of Pacific Ocean.</title>
        <authorList>
            <person name="Xu L."/>
            <person name="Wu Y.-H."/>
            <person name="Xu X.-W."/>
        </authorList>
    </citation>
    <scope>NUCLEOTIDE SEQUENCE [LARGE SCALE GENOMIC DNA]</scope>
    <source>
        <strain evidence="4 5">DY32-46</strain>
    </source>
</reference>
<feature type="domain" description="Ketoreductase" evidence="3">
    <location>
        <begin position="6"/>
        <end position="180"/>
    </location>
</feature>
<dbReference type="Pfam" id="PF00106">
    <property type="entry name" value="adh_short"/>
    <property type="match status" value="1"/>
</dbReference>
<dbReference type="GO" id="GO:0008202">
    <property type="term" value="P:steroid metabolic process"/>
    <property type="evidence" value="ECO:0007669"/>
    <property type="project" value="TreeGrafter"/>
</dbReference>
<organism evidence="4 5">
    <name type="scientific">Euzebya pacifica</name>
    <dbReference type="NCBI Taxonomy" id="1608957"/>
    <lineage>
        <taxon>Bacteria</taxon>
        <taxon>Bacillati</taxon>
        <taxon>Actinomycetota</taxon>
        <taxon>Nitriliruptoria</taxon>
        <taxon>Euzebyales</taxon>
    </lineage>
</organism>
<dbReference type="KEGG" id="euz:DVS28_a4974"/>
<comment type="similarity">
    <text evidence="1 2">Belongs to the short-chain dehydrogenases/reductases (SDR) family.</text>
</comment>
<keyword evidence="5" id="KW-1185">Reference proteome</keyword>
<dbReference type="AlphaFoldDB" id="A0A346Y584"/>
<dbReference type="PRINTS" id="PR00081">
    <property type="entry name" value="GDHRDH"/>
</dbReference>
<protein>
    <submittedName>
        <fullName evidence="4">3-oxoacyl-[acyl-carrier protein] reductase</fullName>
    </submittedName>
</protein>
<evidence type="ECO:0000256" key="1">
    <source>
        <dbReference type="ARBA" id="ARBA00006484"/>
    </source>
</evidence>
<dbReference type="PROSITE" id="PS00061">
    <property type="entry name" value="ADH_SHORT"/>
    <property type="match status" value="1"/>
</dbReference>
<dbReference type="OrthoDB" id="3178062at2"/>
<dbReference type="SUPFAM" id="SSF51735">
    <property type="entry name" value="NAD(P)-binding Rossmann-fold domains"/>
    <property type="match status" value="1"/>
</dbReference>
<name>A0A346Y584_9ACTN</name>
<dbReference type="InterPro" id="IPR002347">
    <property type="entry name" value="SDR_fam"/>
</dbReference>
<gene>
    <name evidence="4" type="ORF">DVS28_a4974</name>
</gene>
<dbReference type="PANTHER" id="PTHR43313">
    <property type="entry name" value="SHORT-CHAIN DEHYDROGENASE/REDUCTASE FAMILY 9C"/>
    <property type="match status" value="1"/>
</dbReference>
<dbReference type="PANTHER" id="PTHR43313:SF1">
    <property type="entry name" value="3BETA-HYDROXYSTEROID DEHYDROGENASE DHS-16"/>
    <property type="match status" value="1"/>
</dbReference>
<dbReference type="InterPro" id="IPR057326">
    <property type="entry name" value="KR_dom"/>
</dbReference>
<dbReference type="InterPro" id="IPR036291">
    <property type="entry name" value="NAD(P)-bd_dom_sf"/>
</dbReference>
<dbReference type="Gene3D" id="3.40.50.720">
    <property type="entry name" value="NAD(P)-binding Rossmann-like Domain"/>
    <property type="match status" value="1"/>
</dbReference>
<dbReference type="InterPro" id="IPR020904">
    <property type="entry name" value="Sc_DH/Rdtase_CS"/>
</dbReference>
<accession>A0A346Y584</accession>
<evidence type="ECO:0000313" key="4">
    <source>
        <dbReference type="EMBL" id="AXV09631.1"/>
    </source>
</evidence>
<sequence length="278" mass="29511">MRDIPSPVLVTGASTGIGRATVRALVGRGVDTVASVRGDADAQGLLDELGEQHLTVLQFDITESDAVTERISSLDALGAIVNNAGTAVPGPLEYLDPADLRWQLEVNTVGHVVATQAALPLLREHGEGARIVNIGSMAGRVSGRMVGAYSMSKFAMAAFSDALGQELEPFGIGVALIEPGAIDTEIWETSTARSRDMLAAMPEEVHERYGEMVEDTLKVGARSARLAISPERVVKVIIDVLTARHLRPRNLVGIDAKAAGLVARLPTELRTPILKQVL</sequence>
<dbReference type="RefSeq" id="WP_114593780.1">
    <property type="nucleotide sequence ID" value="NZ_CP031165.1"/>
</dbReference>